<protein>
    <submittedName>
        <fullName evidence="2">DUF3179 domain-containing protein</fullName>
    </submittedName>
</protein>
<dbReference type="Proteomes" id="UP000295814">
    <property type="component" value="Unassembled WGS sequence"/>
</dbReference>
<dbReference type="RefSeq" id="WP_133356452.1">
    <property type="nucleotide sequence ID" value="NZ_SMZJ02000005.1"/>
</dbReference>
<evidence type="ECO:0000313" key="3">
    <source>
        <dbReference type="Proteomes" id="UP000295814"/>
    </source>
</evidence>
<dbReference type="AlphaFoldDB" id="A0A562YDI3"/>
<accession>A0A562YDI3</accession>
<evidence type="ECO:0000313" key="2">
    <source>
        <dbReference type="EMBL" id="TWO32192.1"/>
    </source>
</evidence>
<proteinExistence type="predicted"/>
<dbReference type="OrthoDB" id="9806357at2"/>
<feature type="signal peptide" evidence="1">
    <location>
        <begin position="1"/>
        <end position="20"/>
    </location>
</feature>
<dbReference type="InterPro" id="IPR021516">
    <property type="entry name" value="DUF3179"/>
</dbReference>
<gene>
    <name evidence="2" type="ORF">E1J38_010220</name>
</gene>
<evidence type="ECO:0000256" key="1">
    <source>
        <dbReference type="SAM" id="SignalP"/>
    </source>
</evidence>
<feature type="chain" id="PRO_5022998387" evidence="1">
    <location>
        <begin position="21"/>
        <end position="354"/>
    </location>
</feature>
<reference evidence="2 3" key="1">
    <citation type="submission" date="2019-07" db="EMBL/GenBank/DDBJ databases">
        <title>Seonamhaeicola sp. W255 draft genome.</title>
        <authorList>
            <person name="Zhang X.-Y."/>
            <person name="Zhang R."/>
            <person name="Zhong Y.-L."/>
            <person name="Du Z.-J."/>
        </authorList>
    </citation>
    <scope>NUCLEOTIDE SEQUENCE [LARGE SCALE GENOMIC DNA]</scope>
    <source>
        <strain evidence="2 3">W255</strain>
    </source>
</reference>
<keyword evidence="3" id="KW-1185">Reference proteome</keyword>
<organism evidence="2 3">
    <name type="scientific">Seonamhaeicola sediminis</name>
    <dbReference type="NCBI Taxonomy" id="2528206"/>
    <lineage>
        <taxon>Bacteria</taxon>
        <taxon>Pseudomonadati</taxon>
        <taxon>Bacteroidota</taxon>
        <taxon>Flavobacteriia</taxon>
        <taxon>Flavobacteriales</taxon>
        <taxon>Flavobacteriaceae</taxon>
    </lineage>
</organism>
<dbReference type="Pfam" id="PF11376">
    <property type="entry name" value="DUF3179"/>
    <property type="match status" value="1"/>
</dbReference>
<comment type="caution">
    <text evidence="2">The sequence shown here is derived from an EMBL/GenBank/DDBJ whole genome shotgun (WGS) entry which is preliminary data.</text>
</comment>
<keyword evidence="1" id="KW-0732">Signal</keyword>
<sequence length="354" mass="40060">MKKYLIFLFTITLLWSCSSSETIPLDNPNPSPQALEWLIPINEVRDGGPGKDGIPSIDKPKFTNANNVDFLNDDDLVIGIFQNDITRAYPHVVMDWHEVTNDEINGAFFTLNYCPLTGTAFAWESVSKNARTTFGVSGLLYNANLIMYDRNTDSNWSQLGLECVNGELIGDKPKLYNVVETNWATWKTLYPDSQVLNTNTGFSRSYGISPYGDYAVNNERFIFRPAITNPSLPNKQRVYTIIDDDKAKVYQFSDFENGKVIRDTFNGNDYLIVGNSNIINAFKLDPNTSNHNFNYSFNNSEVFFSDDNGNSYSIFGNVVSNSRNGISFEPVKSVMSYWFAIAAFYPDPEIYEIP</sequence>
<name>A0A562YDI3_9FLAO</name>
<dbReference type="EMBL" id="SMZJ02000005">
    <property type="protein sequence ID" value="TWO32192.1"/>
    <property type="molecule type" value="Genomic_DNA"/>
</dbReference>